<accession>A0A1F4Q3M7</accession>
<dbReference type="InterPro" id="IPR020568">
    <property type="entry name" value="Ribosomal_Su5_D2-typ_SF"/>
</dbReference>
<evidence type="ECO:0000256" key="8">
    <source>
        <dbReference type="RuleBase" id="RU003823"/>
    </source>
</evidence>
<comment type="function">
    <text evidence="7">Located at the back of the 30S subunit body where it stabilizes the conformation of the head with respect to the body.</text>
</comment>
<feature type="domain" description="S5 DRBM" evidence="9">
    <location>
        <begin position="15"/>
        <end position="78"/>
    </location>
</feature>
<dbReference type="Pfam" id="PF00333">
    <property type="entry name" value="Ribosomal_S5"/>
    <property type="match status" value="1"/>
</dbReference>
<keyword evidence="2 7" id="KW-0699">rRNA-binding</keyword>
<comment type="function">
    <text evidence="7">With S4 and S12 plays an important role in translational accuracy.</text>
</comment>
<proteinExistence type="inferred from homology"/>
<comment type="subunit">
    <text evidence="7">Part of the 30S ribosomal subunit. Contacts proteins S4 and S8.</text>
</comment>
<dbReference type="InterPro" id="IPR005712">
    <property type="entry name" value="Ribosomal_uS5_bac-type"/>
</dbReference>
<dbReference type="GO" id="GO:0015935">
    <property type="term" value="C:small ribosomal subunit"/>
    <property type="evidence" value="ECO:0007669"/>
    <property type="project" value="InterPro"/>
</dbReference>
<dbReference type="PANTHER" id="PTHR48277">
    <property type="entry name" value="MITOCHONDRIAL RIBOSOMAL PROTEIN S5"/>
    <property type="match status" value="1"/>
</dbReference>
<evidence type="ECO:0000256" key="3">
    <source>
        <dbReference type="ARBA" id="ARBA00022884"/>
    </source>
</evidence>
<dbReference type="Pfam" id="PF03719">
    <property type="entry name" value="Ribosomal_S5_C"/>
    <property type="match status" value="1"/>
</dbReference>
<dbReference type="GO" id="GO:0005737">
    <property type="term" value="C:cytoplasm"/>
    <property type="evidence" value="ECO:0007669"/>
    <property type="project" value="UniProtKB-ARBA"/>
</dbReference>
<dbReference type="PROSITE" id="PS50881">
    <property type="entry name" value="S5_DSRBD"/>
    <property type="match status" value="1"/>
</dbReference>
<evidence type="ECO:0000256" key="6">
    <source>
        <dbReference type="ARBA" id="ARBA00035255"/>
    </source>
</evidence>
<dbReference type="InterPro" id="IPR014721">
    <property type="entry name" value="Ribsml_uS5_D2-typ_fold_subgr"/>
</dbReference>
<evidence type="ECO:0000256" key="5">
    <source>
        <dbReference type="ARBA" id="ARBA00023274"/>
    </source>
</evidence>
<dbReference type="EMBL" id="METM01000007">
    <property type="protein sequence ID" value="OGB90565.1"/>
    <property type="molecule type" value="Genomic_DNA"/>
</dbReference>
<evidence type="ECO:0000256" key="4">
    <source>
        <dbReference type="ARBA" id="ARBA00022980"/>
    </source>
</evidence>
<evidence type="ECO:0000313" key="10">
    <source>
        <dbReference type="EMBL" id="OGB90565.1"/>
    </source>
</evidence>
<dbReference type="GO" id="GO:0006412">
    <property type="term" value="P:translation"/>
    <property type="evidence" value="ECO:0007669"/>
    <property type="project" value="UniProtKB-UniRule"/>
</dbReference>
<keyword evidence="5 7" id="KW-0687">Ribonucleoprotein</keyword>
<organism evidence="10 11">
    <name type="scientific">candidate division WOR-1 bacterium RIFCSPHIGHO2_01_FULL_53_15</name>
    <dbReference type="NCBI Taxonomy" id="1802564"/>
    <lineage>
        <taxon>Bacteria</taxon>
        <taxon>Bacillati</taxon>
        <taxon>Saganbacteria</taxon>
    </lineage>
</organism>
<dbReference type="SUPFAM" id="SSF54768">
    <property type="entry name" value="dsRNA-binding domain-like"/>
    <property type="match status" value="1"/>
</dbReference>
<dbReference type="SUPFAM" id="SSF54211">
    <property type="entry name" value="Ribosomal protein S5 domain 2-like"/>
    <property type="match status" value="1"/>
</dbReference>
<dbReference type="InterPro" id="IPR000851">
    <property type="entry name" value="Ribosomal_uS5"/>
</dbReference>
<evidence type="ECO:0000256" key="2">
    <source>
        <dbReference type="ARBA" id="ARBA00022730"/>
    </source>
</evidence>
<keyword evidence="3 7" id="KW-0694">RNA-binding</keyword>
<dbReference type="FunFam" id="3.30.230.10:FF:000002">
    <property type="entry name" value="30S ribosomal protein S5"/>
    <property type="match status" value="1"/>
</dbReference>
<name>A0A1F4Q3M7_UNCSA</name>
<evidence type="ECO:0000313" key="11">
    <source>
        <dbReference type="Proteomes" id="UP000178724"/>
    </source>
</evidence>
<sequence>MAREMRRDFNRDSEFKEKVVNIARVTKVVKGGKKMGFRAVVVVGDMKTRVGLGVGKAAEVSAAIRKGVEAGKKNMITVSLYSGTIPHDVLGKFSASSVILRPAPRGTGVIAGGAVRTVLELAGLKNIVAKSLGSANPINVARASLNALGALKNIETVTAERGREPKVSYVET</sequence>
<evidence type="ECO:0000256" key="1">
    <source>
        <dbReference type="ARBA" id="ARBA00008945"/>
    </source>
</evidence>
<dbReference type="GO" id="GO:0003735">
    <property type="term" value="F:structural constituent of ribosome"/>
    <property type="evidence" value="ECO:0007669"/>
    <property type="project" value="UniProtKB-UniRule"/>
</dbReference>
<protein>
    <recommendedName>
        <fullName evidence="6 7">Small ribosomal subunit protein uS5</fullName>
    </recommendedName>
</protein>
<dbReference type="NCBIfam" id="TIGR01021">
    <property type="entry name" value="rpsE_bact"/>
    <property type="match status" value="1"/>
</dbReference>
<comment type="domain">
    <text evidence="7">The N-terminal domain interacts with the head of the 30S subunit; the C-terminal domain interacts with the body and contacts protein S4. The interaction surface between S4 and S5 is involved in control of translational fidelity.</text>
</comment>
<reference evidence="10 11" key="1">
    <citation type="journal article" date="2016" name="Nat. Commun.">
        <title>Thousands of microbial genomes shed light on interconnected biogeochemical processes in an aquifer system.</title>
        <authorList>
            <person name="Anantharaman K."/>
            <person name="Brown C.T."/>
            <person name="Hug L.A."/>
            <person name="Sharon I."/>
            <person name="Castelle C.J."/>
            <person name="Probst A.J."/>
            <person name="Thomas B.C."/>
            <person name="Singh A."/>
            <person name="Wilkins M.J."/>
            <person name="Karaoz U."/>
            <person name="Brodie E.L."/>
            <person name="Williams K.H."/>
            <person name="Hubbard S.S."/>
            <person name="Banfield J.F."/>
        </authorList>
    </citation>
    <scope>NUCLEOTIDE SEQUENCE [LARGE SCALE GENOMIC DNA]</scope>
</reference>
<dbReference type="InterPro" id="IPR013810">
    <property type="entry name" value="Ribosomal_uS5_N"/>
</dbReference>
<dbReference type="InterPro" id="IPR005324">
    <property type="entry name" value="Ribosomal_uS5_C"/>
</dbReference>
<dbReference type="GO" id="GO:0019843">
    <property type="term" value="F:rRNA binding"/>
    <property type="evidence" value="ECO:0007669"/>
    <property type="project" value="UniProtKB-UniRule"/>
</dbReference>
<dbReference type="AlphaFoldDB" id="A0A1F4Q3M7"/>
<comment type="similarity">
    <text evidence="1 7 8">Belongs to the universal ribosomal protein uS5 family.</text>
</comment>
<dbReference type="Gene3D" id="3.30.230.10">
    <property type="match status" value="1"/>
</dbReference>
<evidence type="ECO:0000259" key="9">
    <source>
        <dbReference type="PROSITE" id="PS50881"/>
    </source>
</evidence>
<evidence type="ECO:0000256" key="7">
    <source>
        <dbReference type="HAMAP-Rule" id="MF_01307"/>
    </source>
</evidence>
<dbReference type="Gene3D" id="3.30.160.20">
    <property type="match status" value="1"/>
</dbReference>
<dbReference type="PANTHER" id="PTHR48277:SF1">
    <property type="entry name" value="MITOCHONDRIAL RIBOSOMAL PROTEIN S5"/>
    <property type="match status" value="1"/>
</dbReference>
<dbReference type="Proteomes" id="UP000178724">
    <property type="component" value="Unassembled WGS sequence"/>
</dbReference>
<gene>
    <name evidence="7" type="primary">rpsE</name>
    <name evidence="10" type="ORF">A2625_03365</name>
</gene>
<dbReference type="HAMAP" id="MF_01307_B">
    <property type="entry name" value="Ribosomal_uS5_B"/>
    <property type="match status" value="1"/>
</dbReference>
<keyword evidence="4 7" id="KW-0689">Ribosomal protein</keyword>
<comment type="caution">
    <text evidence="10">The sequence shown here is derived from an EMBL/GenBank/DDBJ whole genome shotgun (WGS) entry which is preliminary data.</text>
</comment>